<gene>
    <name evidence="2" type="ORF">HNP73_001249</name>
</gene>
<dbReference type="PROSITE" id="PS51704">
    <property type="entry name" value="GP_PDE"/>
    <property type="match status" value="1"/>
</dbReference>
<dbReference type="AlphaFoldDB" id="A0A840SM62"/>
<organism evidence="2 3">
    <name type="scientific">Amaricoccus macauensis</name>
    <dbReference type="NCBI Taxonomy" id="57001"/>
    <lineage>
        <taxon>Bacteria</taxon>
        <taxon>Pseudomonadati</taxon>
        <taxon>Pseudomonadota</taxon>
        <taxon>Alphaproteobacteria</taxon>
        <taxon>Rhodobacterales</taxon>
        <taxon>Paracoccaceae</taxon>
        <taxon>Amaricoccus</taxon>
    </lineage>
</organism>
<accession>A0A840SM62</accession>
<evidence type="ECO:0000313" key="2">
    <source>
        <dbReference type="EMBL" id="MBB5221328.1"/>
    </source>
</evidence>
<proteinExistence type="predicted"/>
<dbReference type="SUPFAM" id="SSF51695">
    <property type="entry name" value="PLC-like phosphodiesterases"/>
    <property type="match status" value="1"/>
</dbReference>
<reference evidence="2 3" key="1">
    <citation type="submission" date="2020-08" db="EMBL/GenBank/DDBJ databases">
        <title>Genomic Encyclopedia of Type Strains, Phase IV (KMG-IV): sequencing the most valuable type-strain genomes for metagenomic binning, comparative biology and taxonomic classification.</title>
        <authorList>
            <person name="Goeker M."/>
        </authorList>
    </citation>
    <scope>NUCLEOTIDE SEQUENCE [LARGE SCALE GENOMIC DNA]</scope>
    <source>
        <strain evidence="2 3">DSM 101730</strain>
    </source>
</reference>
<keyword evidence="3" id="KW-1185">Reference proteome</keyword>
<dbReference type="Proteomes" id="UP000549457">
    <property type="component" value="Unassembled WGS sequence"/>
</dbReference>
<dbReference type="InterPro" id="IPR017946">
    <property type="entry name" value="PLC-like_Pdiesterase_TIM-brl"/>
</dbReference>
<evidence type="ECO:0000313" key="3">
    <source>
        <dbReference type="Proteomes" id="UP000549457"/>
    </source>
</evidence>
<dbReference type="Gene3D" id="3.20.20.190">
    <property type="entry name" value="Phosphatidylinositol (PI) phosphodiesterase"/>
    <property type="match status" value="1"/>
</dbReference>
<comment type="caution">
    <text evidence="2">The sequence shown here is derived from an EMBL/GenBank/DDBJ whole genome shotgun (WGS) entry which is preliminary data.</text>
</comment>
<dbReference type="InterPro" id="IPR030395">
    <property type="entry name" value="GP_PDE_dom"/>
</dbReference>
<dbReference type="PANTHER" id="PTHR46211:SF1">
    <property type="entry name" value="GLYCEROPHOSPHODIESTER PHOSPHODIESTERASE, CYTOPLASMIC"/>
    <property type="match status" value="1"/>
</dbReference>
<dbReference type="RefSeq" id="WP_184147709.1">
    <property type="nucleotide sequence ID" value="NZ_JACHFM010000001.1"/>
</dbReference>
<name>A0A840SM62_9RHOB</name>
<dbReference type="EMBL" id="JACHFM010000001">
    <property type="protein sequence ID" value="MBB5221328.1"/>
    <property type="molecule type" value="Genomic_DNA"/>
</dbReference>
<sequence length="258" mass="27282">MSRSPALPEAFLTQPLAHRGLHDRAAGVIENSRAAFRAAIAKGYGIELDVQRSRDGEAMVFHDHEMPRLTDRPGLVHDYDAATLATIPLLDAADGETIPTFAEVLALVAGRVPLLVEIKDQDGALGPDVGGLEARVAALLAGYDGPVAVMSFNPHSVAAMGRDLPGCPRGLTSCDYDDPDLSVPDYRRAELVATLADFGASGGAFISHDRHDLSNPLVAKLKAGGLPILTWTVRSAAQEAEARAIADNITFEGYLAPL</sequence>
<dbReference type="GO" id="GO:0008081">
    <property type="term" value="F:phosphoric diester hydrolase activity"/>
    <property type="evidence" value="ECO:0007669"/>
    <property type="project" value="InterPro"/>
</dbReference>
<dbReference type="GO" id="GO:0006629">
    <property type="term" value="P:lipid metabolic process"/>
    <property type="evidence" value="ECO:0007669"/>
    <property type="project" value="InterPro"/>
</dbReference>
<dbReference type="PANTHER" id="PTHR46211">
    <property type="entry name" value="GLYCEROPHOSPHORYL DIESTER PHOSPHODIESTERASE"/>
    <property type="match status" value="1"/>
</dbReference>
<feature type="domain" description="GP-PDE" evidence="1">
    <location>
        <begin position="13"/>
        <end position="258"/>
    </location>
</feature>
<protein>
    <submittedName>
        <fullName evidence="2">Glycerophosphoryl diester phosphodiesterase</fullName>
    </submittedName>
</protein>
<dbReference type="Pfam" id="PF03009">
    <property type="entry name" value="GDPD"/>
    <property type="match status" value="1"/>
</dbReference>
<evidence type="ECO:0000259" key="1">
    <source>
        <dbReference type="PROSITE" id="PS51704"/>
    </source>
</evidence>